<dbReference type="PROSITE" id="PS50995">
    <property type="entry name" value="HTH_MARR_2"/>
    <property type="match status" value="1"/>
</dbReference>
<dbReference type="InterPro" id="IPR036390">
    <property type="entry name" value="WH_DNA-bd_sf"/>
</dbReference>
<dbReference type="GO" id="GO:0003700">
    <property type="term" value="F:DNA-binding transcription factor activity"/>
    <property type="evidence" value="ECO:0007669"/>
    <property type="project" value="InterPro"/>
</dbReference>
<dbReference type="PANTHER" id="PTHR42756">
    <property type="entry name" value="TRANSCRIPTIONAL REGULATOR, MARR"/>
    <property type="match status" value="1"/>
</dbReference>
<dbReference type="OrthoDB" id="8452803at2"/>
<keyword evidence="3" id="KW-0804">Transcription</keyword>
<evidence type="ECO:0000313" key="6">
    <source>
        <dbReference type="Proteomes" id="UP000277498"/>
    </source>
</evidence>
<dbReference type="Proteomes" id="UP000277498">
    <property type="component" value="Unassembled WGS sequence"/>
</dbReference>
<dbReference type="PANTHER" id="PTHR42756:SF1">
    <property type="entry name" value="TRANSCRIPTIONAL REPRESSOR OF EMRAB OPERON"/>
    <property type="match status" value="1"/>
</dbReference>
<dbReference type="Gene3D" id="1.10.10.10">
    <property type="entry name" value="Winged helix-like DNA-binding domain superfamily/Winged helix DNA-binding domain"/>
    <property type="match status" value="1"/>
</dbReference>
<evidence type="ECO:0000256" key="1">
    <source>
        <dbReference type="ARBA" id="ARBA00023015"/>
    </source>
</evidence>
<dbReference type="PRINTS" id="PR00598">
    <property type="entry name" value="HTHMARR"/>
</dbReference>
<evidence type="ECO:0000313" key="5">
    <source>
        <dbReference type="EMBL" id="VDC19860.1"/>
    </source>
</evidence>
<dbReference type="SMART" id="SM00347">
    <property type="entry name" value="HTH_MARR"/>
    <property type="match status" value="1"/>
</dbReference>
<dbReference type="AlphaFoldDB" id="A0A3P5WGP4"/>
<dbReference type="GO" id="GO:0003677">
    <property type="term" value="F:DNA binding"/>
    <property type="evidence" value="ECO:0007669"/>
    <property type="project" value="UniProtKB-KW"/>
</dbReference>
<sequence>MNGTPDLPETFSRALATVSRQWRRRLDMQFRDLGLSQARWGVILELSRHEEVTQIELARALGIEGATLVRLLDGLERAGLVERQPSAEDRRAKKLRLTAAALPLLEQMKAIAAASREDLLSEISPDDLRTATRVLGQIATRLENMGNGENG</sequence>
<protein>
    <submittedName>
        <fullName evidence="5">Transcriptional regulator SlyA</fullName>
    </submittedName>
</protein>
<keyword evidence="2" id="KW-0238">DNA-binding</keyword>
<proteinExistence type="predicted"/>
<dbReference type="InterPro" id="IPR023187">
    <property type="entry name" value="Tscrpt_reg_MarR-type_CS"/>
</dbReference>
<evidence type="ECO:0000259" key="4">
    <source>
        <dbReference type="PROSITE" id="PS50995"/>
    </source>
</evidence>
<organism evidence="5 6">
    <name type="scientific">Pseudogemmobacter humi</name>
    <dbReference type="NCBI Taxonomy" id="2483812"/>
    <lineage>
        <taxon>Bacteria</taxon>
        <taxon>Pseudomonadati</taxon>
        <taxon>Pseudomonadota</taxon>
        <taxon>Alphaproteobacteria</taxon>
        <taxon>Rhodobacterales</taxon>
        <taxon>Paracoccaceae</taxon>
        <taxon>Pseudogemmobacter</taxon>
    </lineage>
</organism>
<name>A0A3P5WGP4_9RHOB</name>
<dbReference type="InterPro" id="IPR036388">
    <property type="entry name" value="WH-like_DNA-bd_sf"/>
</dbReference>
<dbReference type="Pfam" id="PF12802">
    <property type="entry name" value="MarR_2"/>
    <property type="match status" value="1"/>
</dbReference>
<reference evidence="5 6" key="1">
    <citation type="submission" date="2018-11" db="EMBL/GenBank/DDBJ databases">
        <authorList>
            <person name="Criscuolo A."/>
        </authorList>
    </citation>
    <scope>NUCLEOTIDE SEQUENCE [LARGE SCALE GENOMIC DNA]</scope>
    <source>
        <strain evidence="5">ACIP111625</strain>
    </source>
</reference>
<keyword evidence="1" id="KW-0805">Transcription regulation</keyword>
<gene>
    <name evidence="5" type="primary">slyA_1</name>
    <name evidence="5" type="ORF">XINFAN_00250</name>
</gene>
<dbReference type="RefSeq" id="WP_124084694.1">
    <property type="nucleotide sequence ID" value="NZ_UXAW01000031.1"/>
</dbReference>
<feature type="domain" description="HTH marR-type" evidence="4">
    <location>
        <begin position="8"/>
        <end position="140"/>
    </location>
</feature>
<dbReference type="InterPro" id="IPR000835">
    <property type="entry name" value="HTH_MarR-typ"/>
</dbReference>
<keyword evidence="6" id="KW-1185">Reference proteome</keyword>
<dbReference type="SUPFAM" id="SSF46785">
    <property type="entry name" value="Winged helix' DNA-binding domain"/>
    <property type="match status" value="1"/>
</dbReference>
<evidence type="ECO:0000256" key="2">
    <source>
        <dbReference type="ARBA" id="ARBA00023125"/>
    </source>
</evidence>
<accession>A0A3P5WGP4</accession>
<dbReference type="PROSITE" id="PS01117">
    <property type="entry name" value="HTH_MARR_1"/>
    <property type="match status" value="1"/>
</dbReference>
<evidence type="ECO:0000256" key="3">
    <source>
        <dbReference type="ARBA" id="ARBA00023163"/>
    </source>
</evidence>
<dbReference type="EMBL" id="UXAW01000031">
    <property type="protein sequence ID" value="VDC19860.1"/>
    <property type="molecule type" value="Genomic_DNA"/>
</dbReference>